<dbReference type="EMBL" id="JPQZ01000040">
    <property type="protein sequence ID" value="KKO74894.1"/>
    <property type="molecule type" value="Genomic_DNA"/>
</dbReference>
<dbReference type="AlphaFoldDB" id="A0A0F9ZB22"/>
<accession>A0A0F9ZB22</accession>
<dbReference type="VEuPathDB" id="MicrosporidiaDB:AAJ76_4000027497"/>
<organism evidence="1 2">
    <name type="scientific">Vairimorpha ceranae</name>
    <dbReference type="NCBI Taxonomy" id="40302"/>
    <lineage>
        <taxon>Eukaryota</taxon>
        <taxon>Fungi</taxon>
        <taxon>Fungi incertae sedis</taxon>
        <taxon>Microsporidia</taxon>
        <taxon>Nosematidae</taxon>
        <taxon>Vairimorpha</taxon>
    </lineage>
</organism>
<gene>
    <name evidence="1" type="ORF">AAJ76_4000027497</name>
</gene>
<reference evidence="1 2" key="1">
    <citation type="journal article" date="2015" name="Environ. Microbiol.">
        <title>Genome analyses suggest the presence of polyploidy and recent human-driven expansions in eight global populations of the honeybee pathogen Nosema ceranae.</title>
        <authorList>
            <person name="Pelin A."/>
            <person name="Selman M."/>
            <person name="Aris-Brosou S."/>
            <person name="Farinelli L."/>
            <person name="Corradi N."/>
        </authorList>
    </citation>
    <scope>NUCLEOTIDE SEQUENCE [LARGE SCALE GENOMIC DNA]</scope>
    <source>
        <strain evidence="1 2">PA08 1199</strain>
    </source>
</reference>
<evidence type="ECO:0000313" key="2">
    <source>
        <dbReference type="Proteomes" id="UP000034350"/>
    </source>
</evidence>
<dbReference type="GeneID" id="36320412"/>
<dbReference type="Proteomes" id="UP000034350">
    <property type="component" value="Unassembled WGS sequence"/>
</dbReference>
<dbReference type="RefSeq" id="XP_024330636.1">
    <property type="nucleotide sequence ID" value="XM_024475467.1"/>
</dbReference>
<dbReference type="VEuPathDB" id="MicrosporidiaDB:NCER_100554"/>
<name>A0A0F9ZB22_9MICR</name>
<dbReference type="VEuPathDB" id="MicrosporidiaDB:G9O61_00g000980"/>
<protein>
    <submittedName>
        <fullName evidence="1">Uncharacterized protein</fullName>
    </submittedName>
</protein>
<evidence type="ECO:0000313" key="1">
    <source>
        <dbReference type="EMBL" id="KKO74894.1"/>
    </source>
</evidence>
<proteinExistence type="predicted"/>
<comment type="caution">
    <text evidence="1">The sequence shown here is derived from an EMBL/GenBank/DDBJ whole genome shotgun (WGS) entry which is preliminary data.</text>
</comment>
<sequence length="161" mass="19203">MLQVIVDRILLELSFLFKMKYMLVQNNREDKIQLKNKEIYYLFSEGLYVVKYHINKIWEQVILASDIVTNLSEEDIITALYVHLSLIDGSMTREEAYDKLVYLFNKILEIFNNWLRLFRSRNNENRLTSVSPVDDKKLLLNSISKNSMLIENMKKQLKLAY</sequence>
<keyword evidence="2" id="KW-1185">Reference proteome</keyword>